<dbReference type="Proteomes" id="UP000222542">
    <property type="component" value="Unassembled WGS sequence"/>
</dbReference>
<dbReference type="CDD" id="cd00042">
    <property type="entry name" value="CY"/>
    <property type="match status" value="1"/>
</dbReference>
<name>A0A2G3AI03_CAPAN</name>
<dbReference type="EMBL" id="AYRZ02000001">
    <property type="protein sequence ID" value="PHT93869.1"/>
    <property type="molecule type" value="Genomic_DNA"/>
</dbReference>
<keyword evidence="1" id="KW-0646">Protease inhibitor</keyword>
<dbReference type="SUPFAM" id="SSF54403">
    <property type="entry name" value="Cystatin/monellin"/>
    <property type="match status" value="1"/>
</dbReference>
<dbReference type="PANTHER" id="PTHR47364:SF19">
    <property type="entry name" value="CYSTEINE PROTEINASE INHIBITOR 1-LIKE"/>
    <property type="match status" value="1"/>
</dbReference>
<comment type="caution">
    <text evidence="5">The sequence shown here is derived from an EMBL/GenBank/DDBJ whole genome shotgun (WGS) entry which is preliminary data.</text>
</comment>
<dbReference type="SMR" id="A0A2G3AI03"/>
<feature type="domain" description="Cystatin" evidence="4">
    <location>
        <begin position="31"/>
        <end position="120"/>
    </location>
</feature>
<keyword evidence="6" id="KW-1185">Reference proteome</keyword>
<protein>
    <recommendedName>
        <fullName evidence="4">Cystatin domain-containing protein</fullName>
    </recommendedName>
</protein>
<evidence type="ECO:0000256" key="2">
    <source>
        <dbReference type="ARBA" id="ARBA00022704"/>
    </source>
</evidence>
<feature type="signal peptide" evidence="3">
    <location>
        <begin position="1"/>
        <end position="28"/>
    </location>
</feature>
<feature type="chain" id="PRO_5018572512" description="Cystatin domain-containing protein" evidence="3">
    <location>
        <begin position="29"/>
        <end position="135"/>
    </location>
</feature>
<dbReference type="Gene3D" id="3.10.450.10">
    <property type="match status" value="1"/>
</dbReference>
<keyword evidence="3" id="KW-0732">Signal</keyword>
<sequence>MAIKFNPILGILLVVVAIILFHISETHGDWEESSDWKPITNITEEVIEIGKFAVDEHNKEAKTKLEFKEVIKGESKVNKGIYYYCLVISAKDGDFPHNYLAKVWVKQEEKSKNLTSFEECKVENEMGANCNFTLI</sequence>
<evidence type="ECO:0000256" key="1">
    <source>
        <dbReference type="ARBA" id="ARBA00022690"/>
    </source>
</evidence>
<dbReference type="PANTHER" id="PTHR47364">
    <property type="entry name" value="CYSTEINE PROTEINASE INHIBITOR 5"/>
    <property type="match status" value="1"/>
</dbReference>
<dbReference type="SMART" id="SM00043">
    <property type="entry name" value="CY"/>
    <property type="match status" value="1"/>
</dbReference>
<organism evidence="5 6">
    <name type="scientific">Capsicum annuum</name>
    <name type="common">Capsicum pepper</name>
    <dbReference type="NCBI Taxonomy" id="4072"/>
    <lineage>
        <taxon>Eukaryota</taxon>
        <taxon>Viridiplantae</taxon>
        <taxon>Streptophyta</taxon>
        <taxon>Embryophyta</taxon>
        <taxon>Tracheophyta</taxon>
        <taxon>Spermatophyta</taxon>
        <taxon>Magnoliopsida</taxon>
        <taxon>eudicotyledons</taxon>
        <taxon>Gunneridae</taxon>
        <taxon>Pentapetalae</taxon>
        <taxon>asterids</taxon>
        <taxon>lamiids</taxon>
        <taxon>Solanales</taxon>
        <taxon>Solanaceae</taxon>
        <taxon>Solanoideae</taxon>
        <taxon>Capsiceae</taxon>
        <taxon>Capsicum</taxon>
    </lineage>
</organism>
<dbReference type="GO" id="GO:0004869">
    <property type="term" value="F:cysteine-type endopeptidase inhibitor activity"/>
    <property type="evidence" value="ECO:0007669"/>
    <property type="project" value="UniProtKB-KW"/>
</dbReference>
<proteinExistence type="predicted"/>
<evidence type="ECO:0000313" key="5">
    <source>
        <dbReference type="EMBL" id="PHT93869.1"/>
    </source>
</evidence>
<dbReference type="OMA" id="FHISETH"/>
<reference evidence="5 6" key="2">
    <citation type="journal article" date="2017" name="Genome Biol.">
        <title>New reference genome sequences of hot pepper reveal the massive evolution of plant disease-resistance genes by retroduplication.</title>
        <authorList>
            <person name="Kim S."/>
            <person name="Park J."/>
            <person name="Yeom S.I."/>
            <person name="Kim Y.M."/>
            <person name="Seo E."/>
            <person name="Kim K.T."/>
            <person name="Kim M.S."/>
            <person name="Lee J.M."/>
            <person name="Cheong K."/>
            <person name="Shin H.S."/>
            <person name="Kim S.B."/>
            <person name="Han K."/>
            <person name="Lee J."/>
            <person name="Park M."/>
            <person name="Lee H.A."/>
            <person name="Lee H.Y."/>
            <person name="Lee Y."/>
            <person name="Oh S."/>
            <person name="Lee J.H."/>
            <person name="Choi E."/>
            <person name="Choi E."/>
            <person name="Lee S.E."/>
            <person name="Jeon J."/>
            <person name="Kim H."/>
            <person name="Choi G."/>
            <person name="Song H."/>
            <person name="Lee J."/>
            <person name="Lee S.C."/>
            <person name="Kwon J.K."/>
            <person name="Lee H.Y."/>
            <person name="Koo N."/>
            <person name="Hong Y."/>
            <person name="Kim R.W."/>
            <person name="Kang W.H."/>
            <person name="Huh J.H."/>
            <person name="Kang B.C."/>
            <person name="Yang T.J."/>
            <person name="Lee Y.H."/>
            <person name="Bennetzen J.L."/>
            <person name="Choi D."/>
        </authorList>
    </citation>
    <scope>NUCLEOTIDE SEQUENCE [LARGE SCALE GENOMIC DNA]</scope>
    <source>
        <strain evidence="6">cv. CM334</strain>
    </source>
</reference>
<accession>A0A2G3AI03</accession>
<evidence type="ECO:0000256" key="3">
    <source>
        <dbReference type="SAM" id="SignalP"/>
    </source>
</evidence>
<gene>
    <name evidence="5" type="ORF">T459_01751</name>
</gene>
<dbReference type="AlphaFoldDB" id="A0A2G3AI03"/>
<dbReference type="InterPro" id="IPR000010">
    <property type="entry name" value="Cystatin_dom"/>
</dbReference>
<dbReference type="InterPro" id="IPR046350">
    <property type="entry name" value="Cystatin_sf"/>
</dbReference>
<evidence type="ECO:0000259" key="4">
    <source>
        <dbReference type="SMART" id="SM00043"/>
    </source>
</evidence>
<reference evidence="5 6" key="1">
    <citation type="journal article" date="2014" name="Nat. Genet.">
        <title>Genome sequence of the hot pepper provides insights into the evolution of pungency in Capsicum species.</title>
        <authorList>
            <person name="Kim S."/>
            <person name="Park M."/>
            <person name="Yeom S.I."/>
            <person name="Kim Y.M."/>
            <person name="Lee J.M."/>
            <person name="Lee H.A."/>
            <person name="Seo E."/>
            <person name="Choi J."/>
            <person name="Cheong K."/>
            <person name="Kim K.T."/>
            <person name="Jung K."/>
            <person name="Lee G.W."/>
            <person name="Oh S.K."/>
            <person name="Bae C."/>
            <person name="Kim S.B."/>
            <person name="Lee H.Y."/>
            <person name="Kim S.Y."/>
            <person name="Kim M.S."/>
            <person name="Kang B.C."/>
            <person name="Jo Y.D."/>
            <person name="Yang H.B."/>
            <person name="Jeong H.J."/>
            <person name="Kang W.H."/>
            <person name="Kwon J.K."/>
            <person name="Shin C."/>
            <person name="Lim J.Y."/>
            <person name="Park J.H."/>
            <person name="Huh J.H."/>
            <person name="Kim J.S."/>
            <person name="Kim B.D."/>
            <person name="Cohen O."/>
            <person name="Paran I."/>
            <person name="Suh M.C."/>
            <person name="Lee S.B."/>
            <person name="Kim Y.K."/>
            <person name="Shin Y."/>
            <person name="Noh S.J."/>
            <person name="Park J."/>
            <person name="Seo Y.S."/>
            <person name="Kwon S.Y."/>
            <person name="Kim H.A."/>
            <person name="Park J.M."/>
            <person name="Kim H.J."/>
            <person name="Choi S.B."/>
            <person name="Bosland P.W."/>
            <person name="Reeves G."/>
            <person name="Jo S.H."/>
            <person name="Lee B.W."/>
            <person name="Cho H.T."/>
            <person name="Choi H.S."/>
            <person name="Lee M.S."/>
            <person name="Yu Y."/>
            <person name="Do Choi Y."/>
            <person name="Park B.S."/>
            <person name="van Deynze A."/>
            <person name="Ashrafi H."/>
            <person name="Hill T."/>
            <person name="Kim W.T."/>
            <person name="Pai H.S."/>
            <person name="Ahn H.K."/>
            <person name="Yeam I."/>
            <person name="Giovannoni J.J."/>
            <person name="Rose J.K."/>
            <person name="Sorensen I."/>
            <person name="Lee S.J."/>
            <person name="Kim R.W."/>
            <person name="Choi I.Y."/>
            <person name="Choi B.S."/>
            <person name="Lim J.S."/>
            <person name="Lee Y.H."/>
            <person name="Choi D."/>
        </authorList>
    </citation>
    <scope>NUCLEOTIDE SEQUENCE [LARGE SCALE GENOMIC DNA]</scope>
    <source>
        <strain evidence="6">cv. CM334</strain>
    </source>
</reference>
<evidence type="ECO:0000313" key="6">
    <source>
        <dbReference type="Proteomes" id="UP000222542"/>
    </source>
</evidence>
<keyword evidence="2" id="KW-0789">Thiol protease inhibitor</keyword>
<dbReference type="Gramene" id="PHT93869">
    <property type="protein sequence ID" value="PHT93869"/>
    <property type="gene ID" value="T459_01751"/>
</dbReference>
<dbReference type="STRING" id="4072.A0A2G3AI03"/>
<dbReference type="Pfam" id="PF16845">
    <property type="entry name" value="SQAPI"/>
    <property type="match status" value="1"/>
</dbReference>